<dbReference type="GO" id="GO:0005886">
    <property type="term" value="C:plasma membrane"/>
    <property type="evidence" value="ECO:0007669"/>
    <property type="project" value="UniProtKB-SubCell"/>
</dbReference>
<name>H3NL76_9FIRM</name>
<dbReference type="HOGENOM" id="CLU_176001_3_0_9"/>
<keyword evidence="4 6" id="KW-1133">Transmembrane helix</keyword>
<comment type="caution">
    <text evidence="8">The sequence shown here is derived from an EMBL/GenBank/DDBJ whole genome shotgun (WGS) entry which is preliminary data.</text>
</comment>
<organism evidence="8 9">
    <name type="scientific">Helcococcus kunzii ATCC 51366</name>
    <dbReference type="NCBI Taxonomy" id="883114"/>
    <lineage>
        <taxon>Bacteria</taxon>
        <taxon>Bacillati</taxon>
        <taxon>Bacillota</taxon>
        <taxon>Tissierellia</taxon>
        <taxon>Tissierellales</taxon>
        <taxon>Peptoniphilaceae</taxon>
        <taxon>Helcococcus</taxon>
    </lineage>
</organism>
<dbReference type="Pfam" id="PF13396">
    <property type="entry name" value="PLDc_N"/>
    <property type="match status" value="1"/>
</dbReference>
<keyword evidence="3 6" id="KW-0812">Transmembrane</keyword>
<evidence type="ECO:0000256" key="1">
    <source>
        <dbReference type="ARBA" id="ARBA00004651"/>
    </source>
</evidence>
<evidence type="ECO:0000256" key="2">
    <source>
        <dbReference type="ARBA" id="ARBA00022475"/>
    </source>
</evidence>
<keyword evidence="9" id="KW-1185">Reference proteome</keyword>
<evidence type="ECO:0000256" key="4">
    <source>
        <dbReference type="ARBA" id="ARBA00022989"/>
    </source>
</evidence>
<dbReference type="eggNOG" id="ENOG5032YAF">
    <property type="taxonomic scope" value="Bacteria"/>
</dbReference>
<evidence type="ECO:0000256" key="3">
    <source>
        <dbReference type="ARBA" id="ARBA00022692"/>
    </source>
</evidence>
<gene>
    <name evidence="8" type="ORF">HMPREF9709_00153</name>
</gene>
<proteinExistence type="predicted"/>
<dbReference type="AlphaFoldDB" id="H3NL76"/>
<accession>H3NL76</accession>
<evidence type="ECO:0000313" key="8">
    <source>
        <dbReference type="EMBL" id="EHR36057.1"/>
    </source>
</evidence>
<feature type="domain" description="Cardiolipin synthase N-terminal" evidence="7">
    <location>
        <begin position="20"/>
        <end position="60"/>
    </location>
</feature>
<sequence>MEFLKEYLPIILPIILLEVILMFIALRDVLKRENYKYGNKTIWIFVVVFIMIFGPILYLTTAREE</sequence>
<feature type="transmembrane region" description="Helical" evidence="6">
    <location>
        <begin position="42"/>
        <end position="60"/>
    </location>
</feature>
<dbReference type="RefSeq" id="WP_005397010.1">
    <property type="nucleotide sequence ID" value="NZ_JH601088.1"/>
</dbReference>
<dbReference type="InterPro" id="IPR027379">
    <property type="entry name" value="CLS_N"/>
</dbReference>
<protein>
    <recommendedName>
        <fullName evidence="7">Cardiolipin synthase N-terminal domain-containing protein</fullName>
    </recommendedName>
</protein>
<evidence type="ECO:0000259" key="7">
    <source>
        <dbReference type="Pfam" id="PF13396"/>
    </source>
</evidence>
<evidence type="ECO:0000313" key="9">
    <source>
        <dbReference type="Proteomes" id="UP000004191"/>
    </source>
</evidence>
<feature type="transmembrane region" description="Helical" evidence="6">
    <location>
        <begin position="6"/>
        <end position="30"/>
    </location>
</feature>
<comment type="subcellular location">
    <subcellularLocation>
        <location evidence="1">Cell membrane</location>
        <topology evidence="1">Multi-pass membrane protein</topology>
    </subcellularLocation>
</comment>
<keyword evidence="5 6" id="KW-0472">Membrane</keyword>
<dbReference type="GeneID" id="96998175"/>
<reference evidence="8 9" key="1">
    <citation type="submission" date="2012-01" db="EMBL/GenBank/DDBJ databases">
        <title>The Genome Sequence of Helcococcus kunzii ATCC 51366.</title>
        <authorList>
            <consortium name="The Broad Institute Genome Sequencing Platform"/>
            <person name="Earl A."/>
            <person name="Ward D."/>
            <person name="Feldgarden M."/>
            <person name="Gevers D."/>
            <person name="Huys G."/>
            <person name="Young S.K."/>
            <person name="Zeng Q."/>
            <person name="Gargeya S."/>
            <person name="Fitzgerald M."/>
            <person name="Haas B."/>
            <person name="Abouelleil A."/>
            <person name="Alvarado L."/>
            <person name="Arachchi H.M."/>
            <person name="Berlin A."/>
            <person name="Chapman S.B."/>
            <person name="Gearin G."/>
            <person name="Goldberg J."/>
            <person name="Griggs A."/>
            <person name="Gujja S."/>
            <person name="Hansen M."/>
            <person name="Heiman D."/>
            <person name="Howarth C."/>
            <person name="Larimer J."/>
            <person name="Lui A."/>
            <person name="MacDonald P.J.P."/>
            <person name="McCowen C."/>
            <person name="Montmayeur A."/>
            <person name="Murphy C."/>
            <person name="Neiman D."/>
            <person name="Pearson M."/>
            <person name="Priest M."/>
            <person name="Roberts A."/>
            <person name="Saif S."/>
            <person name="Shea T."/>
            <person name="Sisk P."/>
            <person name="Stolte C."/>
            <person name="Sykes S."/>
            <person name="Wortman J."/>
            <person name="Nusbaum C."/>
            <person name="Birren B."/>
        </authorList>
    </citation>
    <scope>NUCLEOTIDE SEQUENCE [LARGE SCALE GENOMIC DNA]</scope>
    <source>
        <strain evidence="8 9">ATCC 51366</strain>
    </source>
</reference>
<dbReference type="Proteomes" id="UP000004191">
    <property type="component" value="Unassembled WGS sequence"/>
</dbReference>
<dbReference type="STRING" id="883114.HMPREF9709_00153"/>
<dbReference type="EMBL" id="AGEI01000003">
    <property type="protein sequence ID" value="EHR36057.1"/>
    <property type="molecule type" value="Genomic_DNA"/>
</dbReference>
<keyword evidence="2" id="KW-1003">Cell membrane</keyword>
<evidence type="ECO:0000256" key="5">
    <source>
        <dbReference type="ARBA" id="ARBA00023136"/>
    </source>
</evidence>
<evidence type="ECO:0000256" key="6">
    <source>
        <dbReference type="SAM" id="Phobius"/>
    </source>
</evidence>